<feature type="binding site" evidence="12">
    <location>
        <position position="116"/>
    </location>
    <ligand>
        <name>oxalate</name>
        <dbReference type="ChEBI" id="CHEBI:30623"/>
    </ligand>
</feature>
<evidence type="ECO:0000256" key="5">
    <source>
        <dbReference type="ARBA" id="ARBA00022723"/>
    </source>
</evidence>
<keyword evidence="3 15" id="KW-0052">Apoplast</keyword>
<dbReference type="AlphaFoldDB" id="A0ABD3EMZ5"/>
<feature type="chain" id="PRO_5044524998" description="Germin-like protein" evidence="15">
    <location>
        <begin position="27"/>
        <end position="223"/>
    </location>
</feature>
<evidence type="ECO:0000256" key="7">
    <source>
        <dbReference type="ARBA" id="ARBA00023157"/>
    </source>
</evidence>
<dbReference type="PANTHER" id="PTHR31238">
    <property type="entry name" value="GERMIN-LIKE PROTEIN SUBFAMILY 3 MEMBER 3"/>
    <property type="match status" value="1"/>
</dbReference>
<evidence type="ECO:0000313" key="17">
    <source>
        <dbReference type="EMBL" id="KAL3655117.1"/>
    </source>
</evidence>
<evidence type="ECO:0000256" key="15">
    <source>
        <dbReference type="RuleBase" id="RU366015"/>
    </source>
</evidence>
<dbReference type="PROSITE" id="PS00725">
    <property type="entry name" value="GERMIN"/>
    <property type="match status" value="1"/>
</dbReference>
<keyword evidence="7 14" id="KW-1015">Disulfide bond</keyword>
<evidence type="ECO:0000256" key="10">
    <source>
        <dbReference type="ARBA" id="ARBA00058969"/>
    </source>
</evidence>
<evidence type="ECO:0000256" key="11">
    <source>
        <dbReference type="ARBA" id="ARBA00064720"/>
    </source>
</evidence>
<name>A0ABD3EMZ5_9LAMI</name>
<gene>
    <name evidence="17" type="ORF">CASFOL_000903</name>
</gene>
<comment type="subcellular location">
    <subcellularLocation>
        <location evidence="1 15">Secreted</location>
        <location evidence="1 15">Extracellular space</location>
        <location evidence="1 15">Apoplast</location>
    </subcellularLocation>
</comment>
<dbReference type="InterPro" id="IPR019780">
    <property type="entry name" value="Germin_Mn-BS"/>
</dbReference>
<dbReference type="EMBL" id="JAVIJP010000002">
    <property type="protein sequence ID" value="KAL3655117.1"/>
    <property type="molecule type" value="Genomic_DNA"/>
</dbReference>
<evidence type="ECO:0000256" key="4">
    <source>
        <dbReference type="ARBA" id="ARBA00022525"/>
    </source>
</evidence>
<feature type="binding site" evidence="13">
    <location>
        <position position="160"/>
    </location>
    <ligand>
        <name>Mn(2+)</name>
        <dbReference type="ChEBI" id="CHEBI:29035"/>
    </ligand>
</feature>
<comment type="function">
    <text evidence="10">May interact with bacterial adhesins thereby protecting the reproductive tissues from microbial attack. Has no oxalate oxidase activity.</text>
</comment>
<feature type="binding site" evidence="13">
    <location>
        <position position="116"/>
    </location>
    <ligand>
        <name>Mn(2+)</name>
        <dbReference type="ChEBI" id="CHEBI:29035"/>
    </ligand>
</feature>
<dbReference type="GO" id="GO:2000280">
    <property type="term" value="P:regulation of root development"/>
    <property type="evidence" value="ECO:0007669"/>
    <property type="project" value="UniProtKB-ARBA"/>
</dbReference>
<dbReference type="GO" id="GO:0009506">
    <property type="term" value="C:plasmodesma"/>
    <property type="evidence" value="ECO:0007669"/>
    <property type="project" value="UniProtKB-ARBA"/>
</dbReference>
<dbReference type="GO" id="GO:0048046">
    <property type="term" value="C:apoplast"/>
    <property type="evidence" value="ECO:0007669"/>
    <property type="project" value="UniProtKB-SubCell"/>
</dbReference>
<dbReference type="FunFam" id="2.60.120.10:FF:000025">
    <property type="entry name" value="germin-like protein subfamily 2 member 1"/>
    <property type="match status" value="1"/>
</dbReference>
<dbReference type="CDD" id="cd02241">
    <property type="entry name" value="cupin_OxOx"/>
    <property type="match status" value="1"/>
</dbReference>
<sequence length="223" mass="24208">MKINKMYYTFFAFLICYCSLTKLCLAGDGDNLFDMCPTGTTHRTVFINGLPCKSPSDITASDFKSSLLSDRGDTDNLHGSSTTLATAADFPGLNTLGLSTARTDLDVDGAVLPHTHPRASEMIFIRAGSVVVGFVDSSNRMFQKRLREGDVFLFPRGLLHFVYNAGFEDAEIYSVLNSQNPGMASIAGGLFAGNGSNVVEEMMMEKLKDVSMRDLDGVSIVDL</sequence>
<dbReference type="Gene3D" id="2.60.120.10">
    <property type="entry name" value="Jelly Rolls"/>
    <property type="match status" value="1"/>
</dbReference>
<keyword evidence="6 15" id="KW-0732">Signal</keyword>
<evidence type="ECO:0000256" key="6">
    <source>
        <dbReference type="ARBA" id="ARBA00022729"/>
    </source>
</evidence>
<reference evidence="18" key="1">
    <citation type="journal article" date="2024" name="IScience">
        <title>Strigolactones Initiate the Formation of Haustorium-like Structures in Castilleja.</title>
        <authorList>
            <person name="Buerger M."/>
            <person name="Peterson D."/>
            <person name="Chory J."/>
        </authorList>
    </citation>
    <scope>NUCLEOTIDE SEQUENCE [LARGE SCALE GENOMIC DNA]</scope>
</reference>
<feature type="binding site" evidence="12">
    <location>
        <position position="121"/>
    </location>
    <ligand>
        <name>oxalate</name>
        <dbReference type="ChEBI" id="CHEBI:30623"/>
    </ligand>
</feature>
<evidence type="ECO:0000313" key="18">
    <source>
        <dbReference type="Proteomes" id="UP001632038"/>
    </source>
</evidence>
<evidence type="ECO:0000256" key="12">
    <source>
        <dbReference type="PIRSR" id="PIRSR601929-1"/>
    </source>
</evidence>
<evidence type="ECO:0000256" key="1">
    <source>
        <dbReference type="ARBA" id="ARBA00004271"/>
    </source>
</evidence>
<comment type="similarity">
    <text evidence="2 15">Belongs to the germin family.</text>
</comment>
<feature type="binding site" evidence="13">
    <location>
        <position position="114"/>
    </location>
    <ligand>
        <name>Mn(2+)</name>
        <dbReference type="ChEBI" id="CHEBI:29035"/>
    </ligand>
</feature>
<evidence type="ECO:0000259" key="16">
    <source>
        <dbReference type="SMART" id="SM00835"/>
    </source>
</evidence>
<evidence type="ECO:0000256" key="14">
    <source>
        <dbReference type="PIRSR" id="PIRSR601929-3"/>
    </source>
</evidence>
<dbReference type="GO" id="GO:0004784">
    <property type="term" value="F:superoxide dismutase activity"/>
    <property type="evidence" value="ECO:0007669"/>
    <property type="project" value="UniProtKB-EC"/>
</dbReference>
<dbReference type="InterPro" id="IPR001929">
    <property type="entry name" value="Germin"/>
</dbReference>
<accession>A0ABD3EMZ5</accession>
<protein>
    <recommendedName>
        <fullName evidence="15">Germin-like protein</fullName>
    </recommendedName>
</protein>
<dbReference type="SUPFAM" id="SSF51182">
    <property type="entry name" value="RmlC-like cupins"/>
    <property type="match status" value="1"/>
</dbReference>
<feature type="domain" description="Cupin type-1" evidence="16">
    <location>
        <begin position="65"/>
        <end position="211"/>
    </location>
</feature>
<keyword evidence="18" id="KW-1185">Reference proteome</keyword>
<feature type="disulfide bond" evidence="14">
    <location>
        <begin position="36"/>
        <end position="52"/>
    </location>
</feature>
<dbReference type="InterPro" id="IPR014710">
    <property type="entry name" value="RmlC-like_jellyroll"/>
</dbReference>
<dbReference type="InterPro" id="IPR011051">
    <property type="entry name" value="RmlC_Cupin_sf"/>
</dbReference>
<proteinExistence type="inferred from homology"/>
<dbReference type="GO" id="GO:0010497">
    <property type="term" value="P:plasmodesmata-mediated intercellular transport"/>
    <property type="evidence" value="ECO:0007669"/>
    <property type="project" value="UniProtKB-ARBA"/>
</dbReference>
<feature type="signal peptide" evidence="15">
    <location>
        <begin position="1"/>
        <end position="26"/>
    </location>
</feature>
<dbReference type="Proteomes" id="UP001632038">
    <property type="component" value="Unassembled WGS sequence"/>
</dbReference>
<keyword evidence="4 15" id="KW-0964">Secreted</keyword>
<feature type="binding site" evidence="13">
    <location>
        <position position="121"/>
    </location>
    <ligand>
        <name>Mn(2+)</name>
        <dbReference type="ChEBI" id="CHEBI:29035"/>
    </ligand>
</feature>
<comment type="caution">
    <text evidence="17">The sequence shown here is derived from an EMBL/GenBank/DDBJ whole genome shotgun (WGS) entry which is preliminary data.</text>
</comment>
<dbReference type="InterPro" id="IPR006045">
    <property type="entry name" value="Cupin_1"/>
</dbReference>
<comment type="subunit">
    <text evidence="11">Monomer. In the absence of manganese, it forms tetrameric and pentameric forms which show superoxide dismutase activity.</text>
</comment>
<evidence type="ECO:0000256" key="2">
    <source>
        <dbReference type="ARBA" id="ARBA00007456"/>
    </source>
</evidence>
<dbReference type="PRINTS" id="PR00325">
    <property type="entry name" value="GERMIN"/>
</dbReference>
<dbReference type="SMART" id="SM00835">
    <property type="entry name" value="Cupin_1"/>
    <property type="match status" value="1"/>
</dbReference>
<keyword evidence="8 12" id="KW-0464">Manganese</keyword>
<evidence type="ECO:0000256" key="9">
    <source>
        <dbReference type="ARBA" id="ARBA00049204"/>
    </source>
</evidence>
<comment type="catalytic activity">
    <reaction evidence="9">
        <text>2 superoxide + 2 H(+) = H2O2 + O2</text>
        <dbReference type="Rhea" id="RHEA:20696"/>
        <dbReference type="ChEBI" id="CHEBI:15378"/>
        <dbReference type="ChEBI" id="CHEBI:15379"/>
        <dbReference type="ChEBI" id="CHEBI:16240"/>
        <dbReference type="ChEBI" id="CHEBI:18421"/>
        <dbReference type="EC" id="1.15.1.1"/>
    </reaction>
</comment>
<dbReference type="Pfam" id="PF00190">
    <property type="entry name" value="Cupin_1"/>
    <property type="match status" value="1"/>
</dbReference>
<evidence type="ECO:0000256" key="8">
    <source>
        <dbReference type="ARBA" id="ARBA00023211"/>
    </source>
</evidence>
<dbReference type="GO" id="GO:0030145">
    <property type="term" value="F:manganese ion binding"/>
    <property type="evidence" value="ECO:0007669"/>
    <property type="project" value="UniProtKB-UniRule"/>
</dbReference>
<keyword evidence="5 12" id="KW-0479">Metal-binding</keyword>
<organism evidence="17 18">
    <name type="scientific">Castilleja foliolosa</name>
    <dbReference type="NCBI Taxonomy" id="1961234"/>
    <lineage>
        <taxon>Eukaryota</taxon>
        <taxon>Viridiplantae</taxon>
        <taxon>Streptophyta</taxon>
        <taxon>Embryophyta</taxon>
        <taxon>Tracheophyta</taxon>
        <taxon>Spermatophyta</taxon>
        <taxon>Magnoliopsida</taxon>
        <taxon>eudicotyledons</taxon>
        <taxon>Gunneridae</taxon>
        <taxon>Pentapetalae</taxon>
        <taxon>asterids</taxon>
        <taxon>lamiids</taxon>
        <taxon>Lamiales</taxon>
        <taxon>Orobanchaceae</taxon>
        <taxon>Pedicularideae</taxon>
        <taxon>Castillejinae</taxon>
        <taxon>Castilleja</taxon>
    </lineage>
</organism>
<evidence type="ECO:0000256" key="13">
    <source>
        <dbReference type="PIRSR" id="PIRSR601929-2"/>
    </source>
</evidence>
<evidence type="ECO:0000256" key="3">
    <source>
        <dbReference type="ARBA" id="ARBA00022523"/>
    </source>
</evidence>